<feature type="region of interest" description="Disordered" evidence="1">
    <location>
        <begin position="145"/>
        <end position="190"/>
    </location>
</feature>
<dbReference type="EMBL" id="FOJO01000025">
    <property type="protein sequence ID" value="SFA59677.1"/>
    <property type="molecule type" value="Genomic_DNA"/>
</dbReference>
<evidence type="ECO:0000313" key="2">
    <source>
        <dbReference type="EMBL" id="SFA59677.1"/>
    </source>
</evidence>
<accession>A0A1I0U774</accession>
<feature type="compositionally biased region" description="Basic and acidic residues" evidence="1">
    <location>
        <begin position="164"/>
        <end position="176"/>
    </location>
</feature>
<feature type="compositionally biased region" description="Basic and acidic residues" evidence="1">
    <location>
        <begin position="215"/>
        <end position="228"/>
    </location>
</feature>
<organism evidence="2 3">
    <name type="scientific">Paracoccus halophilus</name>
    <dbReference type="NCBI Taxonomy" id="376733"/>
    <lineage>
        <taxon>Bacteria</taxon>
        <taxon>Pseudomonadati</taxon>
        <taxon>Pseudomonadota</taxon>
        <taxon>Alphaproteobacteria</taxon>
        <taxon>Rhodobacterales</taxon>
        <taxon>Paracoccaceae</taxon>
        <taxon>Paracoccus</taxon>
    </lineage>
</organism>
<sequence length="312" mass="34740">MVTFVEAAFGINENIRDVLHITDFPFTLPHFQKRVVSCRVHIGRIEQQDAAMTGPETCGQIPVLALDVMDNATSRPGQQRRHDEAHALAGSGWRKAQHMLGAVMTKIILAVPPQHDAIGAEQSGRMDFLILGPSRRTVGGNIAGFPCPDDRHEEGGSYGKNRPGRGDERAFGKDAGRIGVIGKPPPEEGRWIIERPSRNIEPGIAELWLEAEPESHPLRCSPDHHHDDGEDDNDLAPEYSPSTHIDSNRQKRRSRSENGRFREVQQPRCGHRAAEYYRRQIGWVTAALFRHRSRWTIANQTSALCGPSVSPA</sequence>
<gene>
    <name evidence="2" type="ORF">SAMN04487972_1252</name>
</gene>
<proteinExistence type="predicted"/>
<dbReference type="Proteomes" id="UP000182312">
    <property type="component" value="Unassembled WGS sequence"/>
</dbReference>
<evidence type="ECO:0000313" key="3">
    <source>
        <dbReference type="Proteomes" id="UP000182312"/>
    </source>
</evidence>
<protein>
    <submittedName>
        <fullName evidence="2">Uncharacterized protein</fullName>
    </submittedName>
</protein>
<evidence type="ECO:0000256" key="1">
    <source>
        <dbReference type="SAM" id="MobiDB-lite"/>
    </source>
</evidence>
<reference evidence="2 3" key="1">
    <citation type="submission" date="2016-10" db="EMBL/GenBank/DDBJ databases">
        <authorList>
            <person name="de Groot N.N."/>
        </authorList>
    </citation>
    <scope>NUCLEOTIDE SEQUENCE [LARGE SCALE GENOMIC DNA]</scope>
    <source>
        <strain evidence="2 3">CGMCC 1.6117</strain>
    </source>
</reference>
<name>A0A1I0U774_9RHOB</name>
<feature type="region of interest" description="Disordered" evidence="1">
    <location>
        <begin position="215"/>
        <end position="269"/>
    </location>
</feature>
<dbReference type="AlphaFoldDB" id="A0A1I0U774"/>
<feature type="compositionally biased region" description="Basic and acidic residues" evidence="1">
    <location>
        <begin position="255"/>
        <end position="265"/>
    </location>
</feature>